<accession>A0ABU8LZY6</accession>
<reference evidence="1 2" key="1">
    <citation type="submission" date="2024-03" db="EMBL/GenBank/DDBJ databases">
        <title>Actinomycetospora sp. OC33-EN07, a novel actinomycete isolated from wild orchid (Aerides multiflora).</title>
        <authorList>
            <person name="Suriyachadkun C."/>
        </authorList>
    </citation>
    <scope>NUCLEOTIDE SEQUENCE [LARGE SCALE GENOMIC DNA]</scope>
    <source>
        <strain evidence="1 2">OC33-EN07</strain>
    </source>
</reference>
<sequence>MSEAPEAAPGPAPDTAPDTATPVVGWRLWLLAGDPAEPELCSPAVPGVWRHRTAMTAACTRGCARSPARDCGCGLYATATPERLLAGFAEDGTVLGCVALWGRVVEADHGWRGEDGYPLVLLVSRPDPAEDYLSPSLAHARRVRRLVRAGGPAAYDDTALRTLGDRYGTPVRPVTGALASLRHDGSVTRTAAALRDEAAGGLAARRLGDVAARRRLVRAVEDVAAVLERRGQASPG</sequence>
<comment type="caution">
    <text evidence="1">The sequence shown here is derived from an EMBL/GenBank/DDBJ whole genome shotgun (WGS) entry which is preliminary data.</text>
</comment>
<keyword evidence="2" id="KW-1185">Reference proteome</keyword>
<evidence type="ECO:0000313" key="2">
    <source>
        <dbReference type="Proteomes" id="UP001369736"/>
    </source>
</evidence>
<dbReference type="EMBL" id="JBBEGM010000001">
    <property type="protein sequence ID" value="MEJ2860642.1"/>
    <property type="molecule type" value="Genomic_DNA"/>
</dbReference>
<gene>
    <name evidence="1" type="ORF">WCD58_05720</name>
</gene>
<protein>
    <submittedName>
        <fullName evidence="1">Uncharacterized protein</fullName>
    </submittedName>
</protein>
<dbReference type="Proteomes" id="UP001369736">
    <property type="component" value="Unassembled WGS sequence"/>
</dbReference>
<proteinExistence type="predicted"/>
<dbReference type="RefSeq" id="WP_337700378.1">
    <property type="nucleotide sequence ID" value="NZ_JBBEGM010000001.1"/>
</dbReference>
<name>A0ABU8LZY6_9PSEU</name>
<evidence type="ECO:0000313" key="1">
    <source>
        <dbReference type="EMBL" id="MEJ2860642.1"/>
    </source>
</evidence>
<organism evidence="1 2">
    <name type="scientific">Actinomycetospora flava</name>
    <dbReference type="NCBI Taxonomy" id="3129232"/>
    <lineage>
        <taxon>Bacteria</taxon>
        <taxon>Bacillati</taxon>
        <taxon>Actinomycetota</taxon>
        <taxon>Actinomycetes</taxon>
        <taxon>Pseudonocardiales</taxon>
        <taxon>Pseudonocardiaceae</taxon>
        <taxon>Actinomycetospora</taxon>
    </lineage>
</organism>